<dbReference type="Pfam" id="PF00892">
    <property type="entry name" value="EamA"/>
    <property type="match status" value="2"/>
</dbReference>
<feature type="transmembrane region" description="Helical" evidence="2">
    <location>
        <begin position="128"/>
        <end position="146"/>
    </location>
</feature>
<feature type="transmembrane region" description="Helical" evidence="2">
    <location>
        <begin position="38"/>
        <end position="61"/>
    </location>
</feature>
<dbReference type="EMBL" id="JBAFSM010000001">
    <property type="protein sequence ID" value="MEG3435622.1"/>
    <property type="molecule type" value="Genomic_DNA"/>
</dbReference>
<name>A0AAW9QNL1_9CHRO</name>
<dbReference type="InterPro" id="IPR000620">
    <property type="entry name" value="EamA_dom"/>
</dbReference>
<dbReference type="InterPro" id="IPR037185">
    <property type="entry name" value="EmrE-like"/>
</dbReference>
<feature type="transmembrane region" description="Helical" evidence="2">
    <location>
        <begin position="221"/>
        <end position="244"/>
    </location>
</feature>
<evidence type="ECO:0000256" key="1">
    <source>
        <dbReference type="ARBA" id="ARBA00007362"/>
    </source>
</evidence>
<keyword evidence="2" id="KW-0812">Transmembrane</keyword>
<feature type="transmembrane region" description="Helical" evidence="2">
    <location>
        <begin position="277"/>
        <end position="295"/>
    </location>
</feature>
<comment type="caution">
    <text evidence="4">The sequence shown here is derived from an EMBL/GenBank/DDBJ whole genome shotgun (WGS) entry which is preliminary data.</text>
</comment>
<keyword evidence="2" id="KW-0472">Membrane</keyword>
<evidence type="ECO:0000313" key="4">
    <source>
        <dbReference type="EMBL" id="MEG3435622.1"/>
    </source>
</evidence>
<feature type="transmembrane region" description="Helical" evidence="2">
    <location>
        <begin position="188"/>
        <end position="209"/>
    </location>
</feature>
<feature type="domain" description="EamA" evidence="3">
    <location>
        <begin position="159"/>
        <end position="291"/>
    </location>
</feature>
<feature type="transmembrane region" description="Helical" evidence="2">
    <location>
        <begin position="73"/>
        <end position="93"/>
    </location>
</feature>
<dbReference type="RefSeq" id="WP_332863070.1">
    <property type="nucleotide sequence ID" value="NZ_JBAFSM010000001.1"/>
</dbReference>
<proteinExistence type="inferred from homology"/>
<reference evidence="4 5" key="1">
    <citation type="submission" date="2024-01" db="EMBL/GenBank/DDBJ databases">
        <title>Genomic insights into the taxonomy and metabolism of the cyanobacterium Pannus brasiliensis CCIBt3594.</title>
        <authorList>
            <person name="Machado M."/>
            <person name="Botero N.B."/>
            <person name="Andreote A.P.D."/>
            <person name="Feitosa A.M.T."/>
            <person name="Popin R."/>
            <person name="Sivonen K."/>
            <person name="Fiore M.F."/>
        </authorList>
    </citation>
    <scope>NUCLEOTIDE SEQUENCE [LARGE SCALE GENOMIC DNA]</scope>
    <source>
        <strain evidence="4 5">CCIBt3594</strain>
    </source>
</reference>
<evidence type="ECO:0000256" key="2">
    <source>
        <dbReference type="SAM" id="Phobius"/>
    </source>
</evidence>
<dbReference type="AlphaFoldDB" id="A0AAW9QNL1"/>
<protein>
    <submittedName>
        <fullName evidence="4">DMT family transporter</fullName>
    </submittedName>
</protein>
<feature type="transmembrane region" description="Helical" evidence="2">
    <location>
        <begin position="158"/>
        <end position="176"/>
    </location>
</feature>
<dbReference type="PANTHER" id="PTHR22911:SF76">
    <property type="entry name" value="EAMA DOMAIN-CONTAINING PROTEIN"/>
    <property type="match status" value="1"/>
</dbReference>
<feature type="domain" description="EamA" evidence="3">
    <location>
        <begin position="8"/>
        <end position="143"/>
    </location>
</feature>
<sequence length="311" mass="33285">MPPSPLKIALVLAIGVLSVSTAAIFIRLASEAAGGGSIAFSLFLAASRMILASIVLLPNWFRNTSEKTTAKAYYLAIAAGFALACHFATWTASLSYTSIAASTTLVVTNPLWIALIGWWWFGEKPRRSTFLGIFLALSGGILVAFGPTDHNAAYPNPLLGNGLALGGAWMASFYILCGREARREELSVGRYVTLAYSTAALVLLPLPFLTGGNYLEYSPAVYTYVLWIALVPQSIGHTSFNWALRWVSPTVVSLVILFEPIGSSLLGVLIFREIPPASAIYGGFILSIGVISAIVGTRDKSQPYSDADHTE</sequence>
<evidence type="ECO:0000259" key="3">
    <source>
        <dbReference type="Pfam" id="PF00892"/>
    </source>
</evidence>
<dbReference type="PANTHER" id="PTHR22911">
    <property type="entry name" value="ACYL-MALONYL CONDENSING ENZYME-RELATED"/>
    <property type="match status" value="1"/>
</dbReference>
<accession>A0AAW9QNL1</accession>
<keyword evidence="5" id="KW-1185">Reference proteome</keyword>
<evidence type="ECO:0000313" key="5">
    <source>
        <dbReference type="Proteomes" id="UP001328733"/>
    </source>
</evidence>
<organism evidence="4 5">
    <name type="scientific">Pannus brasiliensis CCIBt3594</name>
    <dbReference type="NCBI Taxonomy" id="1427578"/>
    <lineage>
        <taxon>Bacteria</taxon>
        <taxon>Bacillati</taxon>
        <taxon>Cyanobacteriota</taxon>
        <taxon>Cyanophyceae</taxon>
        <taxon>Oscillatoriophycideae</taxon>
        <taxon>Chroococcales</taxon>
        <taxon>Microcystaceae</taxon>
        <taxon>Pannus</taxon>
    </lineage>
</organism>
<keyword evidence="2" id="KW-1133">Transmembrane helix</keyword>
<dbReference type="SUPFAM" id="SSF103481">
    <property type="entry name" value="Multidrug resistance efflux transporter EmrE"/>
    <property type="match status" value="2"/>
</dbReference>
<dbReference type="Proteomes" id="UP001328733">
    <property type="component" value="Unassembled WGS sequence"/>
</dbReference>
<dbReference type="GO" id="GO:0016020">
    <property type="term" value="C:membrane"/>
    <property type="evidence" value="ECO:0007669"/>
    <property type="project" value="InterPro"/>
</dbReference>
<feature type="transmembrane region" description="Helical" evidence="2">
    <location>
        <begin position="251"/>
        <end position="271"/>
    </location>
</feature>
<feature type="transmembrane region" description="Helical" evidence="2">
    <location>
        <begin position="99"/>
        <end position="121"/>
    </location>
</feature>
<gene>
    <name evidence="4" type="ORF">V0288_00685</name>
</gene>
<comment type="similarity">
    <text evidence="1">Belongs to the EamA transporter family.</text>
</comment>